<dbReference type="PANTHER" id="PTHR43779:SF3">
    <property type="entry name" value="(3R)-3-[(CARBOXYMETHYL)AMINO]FATTY ACID OXYGENASE_DECARBOXYLASE"/>
    <property type="match status" value="1"/>
</dbReference>
<dbReference type="GO" id="GO:0016020">
    <property type="term" value="C:membrane"/>
    <property type="evidence" value="ECO:0007669"/>
    <property type="project" value="UniProtKB-SubCell"/>
</dbReference>
<keyword evidence="4" id="KW-0479">Metal-binding</keyword>
<keyword evidence="6 10" id="KW-1133">Transmembrane helix</keyword>
<sequence>MPAYSLEPQVPFGLLVRATTAGQTIANIAADQIMEWVQAHRILIFRGFNLFDKTQFALYAQQLGEPLQWPFGAINELKVKPDAKNYLYTPSAVPLHWDGAFIGRIPYLIFFQCVKAPRPEDRGGTTFADTSRVLARATAAQRSRWQQATLRYRTEKIVHYGGTLTQRLVQAHPVTGEATLRFAEPVHDLNPVSVEVLDATPTEQADLIGELQAALYAPEVFYIHTWADNDIVLADNHVLLHGRDAFLNPNERHIQRINLLARPAHRGLAQFLKNSKTLRRTEFLIAEIPIFLIPVLLSAEDFRFLKKPELYVGLAGIYLLFNFGDLVNAYADRRVDAVYKSHLSNAVFELGEGGVRWQMRASVASTVLVSVWLTQRTGRWQFVPLTVIGWALGFQYSWRPLHFKSRGVWQLAAQWAVIFFGPMAYTSSLVTHFPQPAVLTLAAAYGLLQVGVLMLNNAEDYPEDRAAGLHTAIVALGLHHSMRVAQAITGGAGLLALGSFTYLFKVEKLPKVAYLGLLPLAGAVAYIAQGYKTINQKIAAKDETAAAAVLKENGMLVPQWLKATAYTSLVAASVLFATRILRSSNQPSQTTGRKTRRSAV</sequence>
<dbReference type="Gene3D" id="3.60.130.10">
    <property type="entry name" value="Clavaminate synthase-like"/>
    <property type="match status" value="1"/>
</dbReference>
<comment type="subcellular location">
    <subcellularLocation>
        <location evidence="1">Membrane</location>
        <topology evidence="1">Multi-pass membrane protein</topology>
    </subcellularLocation>
</comment>
<dbReference type="CDD" id="cd13962">
    <property type="entry name" value="PT_UbiA_UBIAD1"/>
    <property type="match status" value="1"/>
</dbReference>
<evidence type="ECO:0000313" key="12">
    <source>
        <dbReference type="EMBL" id="MBO0359086.1"/>
    </source>
</evidence>
<name>A0A939EXQ7_9BACT</name>
<keyword evidence="8" id="KW-0408">Iron</keyword>
<feature type="transmembrane region" description="Helical" evidence="10">
    <location>
        <begin position="511"/>
        <end position="528"/>
    </location>
</feature>
<dbReference type="InterPro" id="IPR000537">
    <property type="entry name" value="UbiA_prenyltransferase"/>
</dbReference>
<reference evidence="12" key="1">
    <citation type="submission" date="2021-03" db="EMBL/GenBank/DDBJ databases">
        <authorList>
            <person name="Kim M.K."/>
        </authorList>
    </citation>
    <scope>NUCLEOTIDE SEQUENCE</scope>
    <source>
        <strain evidence="12">BT186</strain>
    </source>
</reference>
<evidence type="ECO:0000256" key="8">
    <source>
        <dbReference type="ARBA" id="ARBA00023004"/>
    </source>
</evidence>
<accession>A0A939EXQ7</accession>
<dbReference type="RefSeq" id="WP_206985007.1">
    <property type="nucleotide sequence ID" value="NZ_JAFLQZ010000008.1"/>
</dbReference>
<evidence type="ECO:0000256" key="7">
    <source>
        <dbReference type="ARBA" id="ARBA00023002"/>
    </source>
</evidence>
<evidence type="ECO:0000256" key="2">
    <source>
        <dbReference type="ARBA" id="ARBA00005896"/>
    </source>
</evidence>
<dbReference type="Pfam" id="PF01040">
    <property type="entry name" value="UbiA"/>
    <property type="match status" value="1"/>
</dbReference>
<keyword evidence="13" id="KW-1185">Reference proteome</keyword>
<proteinExistence type="inferred from homology"/>
<dbReference type="InterPro" id="IPR051178">
    <property type="entry name" value="TfdA_dioxygenase"/>
</dbReference>
<evidence type="ECO:0000313" key="13">
    <source>
        <dbReference type="Proteomes" id="UP000664144"/>
    </source>
</evidence>
<evidence type="ECO:0000256" key="10">
    <source>
        <dbReference type="SAM" id="Phobius"/>
    </source>
</evidence>
<evidence type="ECO:0000256" key="9">
    <source>
        <dbReference type="ARBA" id="ARBA00023136"/>
    </source>
</evidence>
<dbReference type="EMBL" id="JAFLQZ010000008">
    <property type="protein sequence ID" value="MBO0359086.1"/>
    <property type="molecule type" value="Genomic_DNA"/>
</dbReference>
<gene>
    <name evidence="12" type="ORF">J0X19_14090</name>
</gene>
<dbReference type="GO" id="GO:0004659">
    <property type="term" value="F:prenyltransferase activity"/>
    <property type="evidence" value="ECO:0007669"/>
    <property type="project" value="InterPro"/>
</dbReference>
<organism evidence="12 13">
    <name type="scientific">Hymenobacter telluris</name>
    <dbReference type="NCBI Taxonomy" id="2816474"/>
    <lineage>
        <taxon>Bacteria</taxon>
        <taxon>Pseudomonadati</taxon>
        <taxon>Bacteroidota</taxon>
        <taxon>Cytophagia</taxon>
        <taxon>Cytophagales</taxon>
        <taxon>Hymenobacteraceae</taxon>
        <taxon>Hymenobacter</taxon>
    </lineage>
</organism>
<comment type="caution">
    <text evidence="12">The sequence shown here is derived from an EMBL/GenBank/DDBJ whole genome shotgun (WGS) entry which is preliminary data.</text>
</comment>
<evidence type="ECO:0000256" key="6">
    <source>
        <dbReference type="ARBA" id="ARBA00022989"/>
    </source>
</evidence>
<evidence type="ECO:0000256" key="4">
    <source>
        <dbReference type="ARBA" id="ARBA00022723"/>
    </source>
</evidence>
<dbReference type="GO" id="GO:0016706">
    <property type="term" value="F:2-oxoglutarate-dependent dioxygenase activity"/>
    <property type="evidence" value="ECO:0007669"/>
    <property type="project" value="UniProtKB-ARBA"/>
</dbReference>
<dbReference type="GO" id="GO:0046872">
    <property type="term" value="F:metal ion binding"/>
    <property type="evidence" value="ECO:0007669"/>
    <property type="project" value="UniProtKB-KW"/>
</dbReference>
<feature type="transmembrane region" description="Helical" evidence="10">
    <location>
        <begin position="311"/>
        <end position="331"/>
    </location>
</feature>
<dbReference type="AlphaFoldDB" id="A0A939EXQ7"/>
<dbReference type="Proteomes" id="UP000664144">
    <property type="component" value="Unassembled WGS sequence"/>
</dbReference>
<comment type="similarity">
    <text evidence="2">Belongs to the TfdA dioxygenase family.</text>
</comment>
<dbReference type="InterPro" id="IPR026046">
    <property type="entry name" value="UBIAD1"/>
</dbReference>
<keyword evidence="9 10" id="KW-0472">Membrane</keyword>
<keyword evidence="5 12" id="KW-0223">Dioxygenase</keyword>
<evidence type="ECO:0000259" key="11">
    <source>
        <dbReference type="Pfam" id="PF02668"/>
    </source>
</evidence>
<protein>
    <submittedName>
        <fullName evidence="12">TauD/TfdA family dioxygenase</fullName>
    </submittedName>
</protein>
<dbReference type="SUPFAM" id="SSF51197">
    <property type="entry name" value="Clavaminate synthase-like"/>
    <property type="match status" value="1"/>
</dbReference>
<dbReference type="Pfam" id="PF02668">
    <property type="entry name" value="TauD"/>
    <property type="match status" value="1"/>
</dbReference>
<feature type="domain" description="TauD/TfdA-like" evidence="11">
    <location>
        <begin position="29"/>
        <end position="257"/>
    </location>
</feature>
<keyword evidence="7" id="KW-0560">Oxidoreductase</keyword>
<keyword evidence="3 10" id="KW-0812">Transmembrane</keyword>
<feature type="transmembrane region" description="Helical" evidence="10">
    <location>
        <begin position="563"/>
        <end position="581"/>
    </location>
</feature>
<evidence type="ECO:0000256" key="1">
    <source>
        <dbReference type="ARBA" id="ARBA00004141"/>
    </source>
</evidence>
<feature type="transmembrane region" description="Helical" evidence="10">
    <location>
        <begin position="484"/>
        <end position="504"/>
    </location>
</feature>
<dbReference type="InterPro" id="IPR042098">
    <property type="entry name" value="TauD-like_sf"/>
</dbReference>
<feature type="transmembrane region" description="Helical" evidence="10">
    <location>
        <begin position="407"/>
        <end position="425"/>
    </location>
</feature>
<evidence type="ECO:0000256" key="5">
    <source>
        <dbReference type="ARBA" id="ARBA00022964"/>
    </source>
</evidence>
<feature type="transmembrane region" description="Helical" evidence="10">
    <location>
        <begin position="437"/>
        <end position="455"/>
    </location>
</feature>
<evidence type="ECO:0000256" key="3">
    <source>
        <dbReference type="ARBA" id="ARBA00022692"/>
    </source>
</evidence>
<dbReference type="InterPro" id="IPR003819">
    <property type="entry name" value="TauD/TfdA-like"/>
</dbReference>
<dbReference type="PANTHER" id="PTHR43779">
    <property type="entry name" value="DIOXYGENASE RV0097-RELATED"/>
    <property type="match status" value="1"/>
</dbReference>
<feature type="transmembrane region" description="Helical" evidence="10">
    <location>
        <begin position="382"/>
        <end position="401"/>
    </location>
</feature>